<gene>
    <name evidence="2" type="primary">RvY_16689-1</name>
    <name evidence="2" type="synonym">RvY_16689.1</name>
    <name evidence="2" type="ORF">RvY_16689</name>
</gene>
<evidence type="ECO:0000256" key="1">
    <source>
        <dbReference type="SAM" id="MobiDB-lite"/>
    </source>
</evidence>
<evidence type="ECO:0000313" key="3">
    <source>
        <dbReference type="Proteomes" id="UP000186922"/>
    </source>
</evidence>
<comment type="caution">
    <text evidence="2">The sequence shown here is derived from an EMBL/GenBank/DDBJ whole genome shotgun (WGS) entry which is preliminary data.</text>
</comment>
<keyword evidence="3" id="KW-1185">Reference proteome</keyword>
<proteinExistence type="predicted"/>
<evidence type="ECO:0000313" key="2">
    <source>
        <dbReference type="EMBL" id="GAV06752.1"/>
    </source>
</evidence>
<reference evidence="2 3" key="1">
    <citation type="journal article" date="2016" name="Nat. Commun.">
        <title>Extremotolerant tardigrade genome and improved radiotolerance of human cultured cells by tardigrade-unique protein.</title>
        <authorList>
            <person name="Hashimoto T."/>
            <person name="Horikawa D.D."/>
            <person name="Saito Y."/>
            <person name="Kuwahara H."/>
            <person name="Kozuka-Hata H."/>
            <person name="Shin-I T."/>
            <person name="Minakuchi Y."/>
            <person name="Ohishi K."/>
            <person name="Motoyama A."/>
            <person name="Aizu T."/>
            <person name="Enomoto A."/>
            <person name="Kondo K."/>
            <person name="Tanaka S."/>
            <person name="Hara Y."/>
            <person name="Koshikawa S."/>
            <person name="Sagara H."/>
            <person name="Miura T."/>
            <person name="Yokobori S."/>
            <person name="Miyagawa K."/>
            <person name="Suzuki Y."/>
            <person name="Kubo T."/>
            <person name="Oyama M."/>
            <person name="Kohara Y."/>
            <person name="Fujiyama A."/>
            <person name="Arakawa K."/>
            <person name="Katayama T."/>
            <person name="Toyoda A."/>
            <person name="Kunieda T."/>
        </authorList>
    </citation>
    <scope>NUCLEOTIDE SEQUENCE [LARGE SCALE GENOMIC DNA]</scope>
    <source>
        <strain evidence="2 3">YOKOZUNA-1</strain>
    </source>
</reference>
<feature type="region of interest" description="Disordered" evidence="1">
    <location>
        <begin position="42"/>
        <end position="70"/>
    </location>
</feature>
<accession>A0A1D1VZD8</accession>
<name>A0A1D1VZD8_RAMVA</name>
<dbReference type="EMBL" id="BDGG01000014">
    <property type="protein sequence ID" value="GAV06752.1"/>
    <property type="molecule type" value="Genomic_DNA"/>
</dbReference>
<sequence length="70" mass="7578">MHTSQYGSVPSCLFYVPHLMTTTLPPASTPTRMKQVAIVDPATAEDEKPSAAEIPHLTTHPVSRPPRAVL</sequence>
<organism evidence="2 3">
    <name type="scientific">Ramazzottius varieornatus</name>
    <name type="common">Water bear</name>
    <name type="synonym">Tardigrade</name>
    <dbReference type="NCBI Taxonomy" id="947166"/>
    <lineage>
        <taxon>Eukaryota</taxon>
        <taxon>Metazoa</taxon>
        <taxon>Ecdysozoa</taxon>
        <taxon>Tardigrada</taxon>
        <taxon>Eutardigrada</taxon>
        <taxon>Parachela</taxon>
        <taxon>Hypsibioidea</taxon>
        <taxon>Ramazzottiidae</taxon>
        <taxon>Ramazzottius</taxon>
    </lineage>
</organism>
<dbReference type="Proteomes" id="UP000186922">
    <property type="component" value="Unassembled WGS sequence"/>
</dbReference>
<dbReference type="AlphaFoldDB" id="A0A1D1VZD8"/>
<protein>
    <submittedName>
        <fullName evidence="2">Uncharacterized protein</fullName>
    </submittedName>
</protein>